<dbReference type="Proteomes" id="UP001243195">
    <property type="component" value="Unassembled WGS sequence"/>
</dbReference>
<name>A0AAW8JE29_9GAMM</name>
<feature type="transmembrane region" description="Helical" evidence="1">
    <location>
        <begin position="185"/>
        <end position="203"/>
    </location>
</feature>
<protein>
    <submittedName>
        <fullName evidence="3">Nucleoside recognition domain-containing protein</fullName>
    </submittedName>
</protein>
<dbReference type="InterPro" id="IPR052549">
    <property type="entry name" value="SpmB"/>
</dbReference>
<feature type="transmembrane region" description="Helical" evidence="1">
    <location>
        <begin position="262"/>
        <end position="280"/>
    </location>
</feature>
<feature type="transmembrane region" description="Helical" evidence="1">
    <location>
        <begin position="286"/>
        <end position="310"/>
    </location>
</feature>
<dbReference type="EMBL" id="JAVIDA010000001">
    <property type="protein sequence ID" value="MDQ9069895.1"/>
    <property type="molecule type" value="Genomic_DNA"/>
</dbReference>
<dbReference type="PANTHER" id="PTHR35793">
    <property type="entry name" value="INNER MEMBRANE PROTEIN YJIG"/>
    <property type="match status" value="1"/>
</dbReference>
<comment type="caution">
    <text evidence="3">The sequence shown here is derived from an EMBL/GenBank/DDBJ whole genome shotgun (WGS) entry which is preliminary data.</text>
</comment>
<accession>A0AAW8JE29</accession>
<feature type="transmembrane region" description="Helical" evidence="1">
    <location>
        <begin position="56"/>
        <end position="82"/>
    </location>
</feature>
<dbReference type="AlphaFoldDB" id="A0AAW8JE29"/>
<dbReference type="InterPro" id="IPR011642">
    <property type="entry name" value="Gate_dom"/>
</dbReference>
<keyword evidence="1" id="KW-0472">Membrane</keyword>
<feature type="domain" description="Nucleoside transporter/FeoB GTPase Gate" evidence="2">
    <location>
        <begin position="20"/>
        <end position="102"/>
    </location>
</feature>
<evidence type="ECO:0000259" key="2">
    <source>
        <dbReference type="Pfam" id="PF07670"/>
    </source>
</evidence>
<proteinExistence type="predicted"/>
<feature type="transmembrane region" description="Helical" evidence="1">
    <location>
        <begin position="120"/>
        <end position="142"/>
    </location>
</feature>
<dbReference type="GO" id="GO:0005886">
    <property type="term" value="C:plasma membrane"/>
    <property type="evidence" value="ECO:0007669"/>
    <property type="project" value="TreeGrafter"/>
</dbReference>
<gene>
    <name evidence="3" type="ORF">RFH51_00230</name>
</gene>
<feature type="transmembrane region" description="Helical" evidence="1">
    <location>
        <begin position="223"/>
        <end position="241"/>
    </location>
</feature>
<evidence type="ECO:0000313" key="3">
    <source>
        <dbReference type="EMBL" id="MDQ9069895.1"/>
    </source>
</evidence>
<sequence>MEFIDVVMLAGKSAVNIALYTLLPIMVIMLIFMTFLEKLGVLDKIIQIFSPVLKPFGLNGLSLFALLQLNFVSFVAPFATLALMEQRGVSDRKLAATIAMIFAMGQANVFYPFIPLGLHWGAAILISIIGGLIASSLTYYIFARSLSNQDLSIQSDVIPQDKQPWTIVSVISQAGKEGIKMSINAIPMLVLTLTIVGFLKYLGFIHFLENLLEPLFNLFHIPIYYLMPSLVKFFAGGNAYYGVATELLQQHVFNVKIINQSSGFLICMLDLPAIGLIMSLGKRIAYIVKFTMIGAIIGLLFRTIIHIIYFS</sequence>
<evidence type="ECO:0000256" key="1">
    <source>
        <dbReference type="SAM" id="Phobius"/>
    </source>
</evidence>
<feature type="transmembrane region" description="Helical" evidence="1">
    <location>
        <begin position="17"/>
        <end position="36"/>
    </location>
</feature>
<feature type="transmembrane region" description="Helical" evidence="1">
    <location>
        <begin position="94"/>
        <end position="114"/>
    </location>
</feature>
<dbReference type="PANTHER" id="PTHR35793:SF2">
    <property type="entry name" value="INNER MEMBRANE PROTEIN YJIG"/>
    <property type="match status" value="1"/>
</dbReference>
<dbReference type="Pfam" id="PF07670">
    <property type="entry name" value="Gate"/>
    <property type="match status" value="1"/>
</dbReference>
<dbReference type="RefSeq" id="WP_277091994.1">
    <property type="nucleotide sequence ID" value="NZ_JAKVJG010000025.1"/>
</dbReference>
<keyword evidence="1" id="KW-1133">Transmembrane helix</keyword>
<reference evidence="3" key="1">
    <citation type="submission" date="2023-08" db="EMBL/GenBank/DDBJ databases">
        <title>Emergence of clinically-relevant ST2 carbapenem-resistant Acinetobacter baumannii strains in hospital sewages in Zhejiang, East of China.</title>
        <authorList>
            <person name="Kaichao C."/>
            <person name="Zhang R."/>
        </authorList>
    </citation>
    <scope>NUCLEOTIDE SEQUENCE</scope>
    <source>
        <strain evidence="3">M-SY-60</strain>
    </source>
</reference>
<keyword evidence="1" id="KW-0812">Transmembrane</keyword>
<organism evidence="3 4">
    <name type="scientific">Acinetobacter gerneri</name>
    <dbReference type="NCBI Taxonomy" id="202952"/>
    <lineage>
        <taxon>Bacteria</taxon>
        <taxon>Pseudomonadati</taxon>
        <taxon>Pseudomonadota</taxon>
        <taxon>Gammaproteobacteria</taxon>
        <taxon>Moraxellales</taxon>
        <taxon>Moraxellaceae</taxon>
        <taxon>Acinetobacter</taxon>
    </lineage>
</organism>
<evidence type="ECO:0000313" key="4">
    <source>
        <dbReference type="Proteomes" id="UP001243195"/>
    </source>
</evidence>